<keyword evidence="3" id="KW-1185">Reference proteome</keyword>
<feature type="compositionally biased region" description="Low complexity" evidence="1">
    <location>
        <begin position="152"/>
        <end position="163"/>
    </location>
</feature>
<protein>
    <submittedName>
        <fullName evidence="2">Uncharacterized protein</fullName>
    </submittedName>
</protein>
<comment type="caution">
    <text evidence="2">The sequence shown here is derived from an EMBL/GenBank/DDBJ whole genome shotgun (WGS) entry which is preliminary data.</text>
</comment>
<gene>
    <name evidence="2" type="ORF">WN944_003195</name>
</gene>
<evidence type="ECO:0000313" key="3">
    <source>
        <dbReference type="Proteomes" id="UP001428341"/>
    </source>
</evidence>
<name>A0AAP0LYR2_9ROSI</name>
<accession>A0AAP0LYR2</accession>
<evidence type="ECO:0000256" key="1">
    <source>
        <dbReference type="SAM" id="MobiDB-lite"/>
    </source>
</evidence>
<dbReference type="PANTHER" id="PTHR47481">
    <property type="match status" value="1"/>
</dbReference>
<proteinExistence type="predicted"/>
<dbReference type="EMBL" id="JBCGBO010000006">
    <property type="protein sequence ID" value="KAK9192503.1"/>
    <property type="molecule type" value="Genomic_DNA"/>
</dbReference>
<sequence>MPRNSSSSRTMALAKQLSLISQGSQPVVEYLADKLVLIGAPVPDQYLITHTLNRVGPQFKELATAVRARDIMISFDELHNKLGKYEAFLKREELCSTENLRNIITNITCFSSSKNGNQFDTKNFQNNKGSQGQHPTNSGNQGSTFNPNNIGNTNLSKNTKTNL</sequence>
<organism evidence="2 3">
    <name type="scientific">Citrus x changshan-huyou</name>
    <dbReference type="NCBI Taxonomy" id="2935761"/>
    <lineage>
        <taxon>Eukaryota</taxon>
        <taxon>Viridiplantae</taxon>
        <taxon>Streptophyta</taxon>
        <taxon>Embryophyta</taxon>
        <taxon>Tracheophyta</taxon>
        <taxon>Spermatophyta</taxon>
        <taxon>Magnoliopsida</taxon>
        <taxon>eudicotyledons</taxon>
        <taxon>Gunneridae</taxon>
        <taxon>Pentapetalae</taxon>
        <taxon>rosids</taxon>
        <taxon>malvids</taxon>
        <taxon>Sapindales</taxon>
        <taxon>Rutaceae</taxon>
        <taxon>Aurantioideae</taxon>
        <taxon>Citrus</taxon>
    </lineage>
</organism>
<evidence type="ECO:0000313" key="2">
    <source>
        <dbReference type="EMBL" id="KAK9192503.1"/>
    </source>
</evidence>
<dbReference type="Proteomes" id="UP001428341">
    <property type="component" value="Unassembled WGS sequence"/>
</dbReference>
<feature type="compositionally biased region" description="Polar residues" evidence="1">
    <location>
        <begin position="120"/>
        <end position="151"/>
    </location>
</feature>
<dbReference type="AlphaFoldDB" id="A0AAP0LYR2"/>
<feature type="region of interest" description="Disordered" evidence="1">
    <location>
        <begin position="120"/>
        <end position="163"/>
    </location>
</feature>
<dbReference type="PANTHER" id="PTHR47481:SF9">
    <property type="entry name" value="RETROTRANSPOSON GAG DOMAIN-CONTAINING PROTEIN"/>
    <property type="match status" value="1"/>
</dbReference>
<reference evidence="2 3" key="1">
    <citation type="submission" date="2024-05" db="EMBL/GenBank/DDBJ databases">
        <title>Haplotype-resolved chromosome-level genome assembly of Huyou (Citrus changshanensis).</title>
        <authorList>
            <person name="Miao C."/>
            <person name="Chen W."/>
            <person name="Wu Y."/>
            <person name="Wang L."/>
            <person name="Zhao S."/>
            <person name="Grierson D."/>
            <person name="Xu C."/>
            <person name="Chen K."/>
        </authorList>
    </citation>
    <scope>NUCLEOTIDE SEQUENCE [LARGE SCALE GENOMIC DNA]</scope>
    <source>
        <strain evidence="2">01-14</strain>
        <tissue evidence="2">Leaf</tissue>
    </source>
</reference>